<dbReference type="Pfam" id="PF00564">
    <property type="entry name" value="PB1"/>
    <property type="match status" value="1"/>
</dbReference>
<feature type="transmembrane region" description="Helical" evidence="8">
    <location>
        <begin position="12"/>
        <end position="45"/>
    </location>
</feature>
<comment type="caution">
    <text evidence="12">The sequence shown here is derived from an EMBL/GenBank/DDBJ whole genome shotgun (WGS) entry which is preliminary data.</text>
</comment>
<dbReference type="InterPro" id="IPR000433">
    <property type="entry name" value="Znf_ZZ"/>
</dbReference>
<dbReference type="PROSITE" id="PS51745">
    <property type="entry name" value="PB1"/>
    <property type="match status" value="1"/>
</dbReference>
<dbReference type="SMART" id="SM00291">
    <property type="entry name" value="ZnF_ZZ"/>
    <property type="match status" value="1"/>
</dbReference>
<dbReference type="GO" id="GO:0005776">
    <property type="term" value="C:autophagosome"/>
    <property type="evidence" value="ECO:0007669"/>
    <property type="project" value="UniProtKB-SubCell"/>
</dbReference>
<feature type="compositionally biased region" description="Polar residues" evidence="7">
    <location>
        <begin position="301"/>
        <end position="315"/>
    </location>
</feature>
<dbReference type="PANTHER" id="PTHR20930">
    <property type="entry name" value="OVARIAN CARCINOMA ANTIGEN CA125-RELATED"/>
    <property type="match status" value="1"/>
</dbReference>
<dbReference type="PROSITE" id="PS50135">
    <property type="entry name" value="ZF_ZZ_2"/>
    <property type="match status" value="1"/>
</dbReference>
<keyword evidence="2" id="KW-0479">Metal-binding</keyword>
<evidence type="ECO:0000256" key="7">
    <source>
        <dbReference type="SAM" id="MobiDB-lite"/>
    </source>
</evidence>
<dbReference type="SUPFAM" id="SSF54277">
    <property type="entry name" value="CAD &amp; PB1 domains"/>
    <property type="match status" value="1"/>
</dbReference>
<feature type="transmembrane region" description="Helical" evidence="8">
    <location>
        <begin position="76"/>
        <end position="93"/>
    </location>
</feature>
<proteinExistence type="predicted"/>
<feature type="compositionally biased region" description="Polar residues" evidence="7">
    <location>
        <begin position="213"/>
        <end position="234"/>
    </location>
</feature>
<evidence type="ECO:0000256" key="6">
    <source>
        <dbReference type="PROSITE-ProRule" id="PRU00228"/>
    </source>
</evidence>
<evidence type="ECO:0000259" key="10">
    <source>
        <dbReference type="PROSITE" id="PS50135"/>
    </source>
</evidence>
<feature type="region of interest" description="Disordered" evidence="7">
    <location>
        <begin position="211"/>
        <end position="234"/>
    </location>
</feature>
<keyword evidence="8" id="KW-1133">Transmembrane helix</keyword>
<keyword evidence="8" id="KW-0812">Transmembrane</keyword>
<dbReference type="Gene3D" id="3.10.20.90">
    <property type="entry name" value="Phosphatidylinositol 3-kinase Catalytic Subunit, Chain A, domain 1"/>
    <property type="match status" value="1"/>
</dbReference>
<dbReference type="InterPro" id="IPR013783">
    <property type="entry name" value="Ig-like_fold"/>
</dbReference>
<dbReference type="SUPFAM" id="SSF57850">
    <property type="entry name" value="RING/U-box"/>
    <property type="match status" value="1"/>
</dbReference>
<keyword evidence="4" id="KW-0862">Zinc</keyword>
<evidence type="ECO:0000259" key="11">
    <source>
        <dbReference type="PROSITE" id="PS51745"/>
    </source>
</evidence>
<dbReference type="CDD" id="cd14947">
    <property type="entry name" value="NBR1_like"/>
    <property type="match status" value="1"/>
</dbReference>
<dbReference type="InterPro" id="IPR053793">
    <property type="entry name" value="PB1-like"/>
</dbReference>
<reference evidence="12" key="1">
    <citation type="submission" date="2020-06" db="EMBL/GenBank/DDBJ databases">
        <authorList>
            <person name="Li T."/>
            <person name="Hu X."/>
            <person name="Zhang T."/>
            <person name="Song X."/>
            <person name="Zhang H."/>
            <person name="Dai N."/>
            <person name="Sheng W."/>
            <person name="Hou X."/>
            <person name="Wei L."/>
        </authorList>
    </citation>
    <scope>NUCLEOTIDE SEQUENCE</scope>
    <source>
        <strain evidence="12">K16</strain>
        <tissue evidence="12">Leaf</tissue>
    </source>
</reference>
<dbReference type="GO" id="GO:0031410">
    <property type="term" value="C:cytoplasmic vesicle"/>
    <property type="evidence" value="ECO:0007669"/>
    <property type="project" value="UniProtKB-KW"/>
</dbReference>
<keyword evidence="3 6" id="KW-0863">Zinc-finger</keyword>
<feature type="region of interest" description="Disordered" evidence="7">
    <location>
        <begin position="294"/>
        <end position="316"/>
    </location>
</feature>
<dbReference type="Gene3D" id="1.10.8.10">
    <property type="entry name" value="DNA helicase RuvA subunit, C-terminal domain"/>
    <property type="match status" value="1"/>
</dbReference>
<dbReference type="Pfam" id="PF00569">
    <property type="entry name" value="ZZ"/>
    <property type="match status" value="1"/>
</dbReference>
<dbReference type="SMART" id="SM00666">
    <property type="entry name" value="PB1"/>
    <property type="match status" value="1"/>
</dbReference>
<dbReference type="Gene3D" id="2.60.40.10">
    <property type="entry name" value="Immunoglobulins"/>
    <property type="match status" value="1"/>
</dbReference>
<gene>
    <name evidence="12" type="ORF">Sango_0986200</name>
</gene>
<dbReference type="InterPro" id="IPR015940">
    <property type="entry name" value="UBA"/>
</dbReference>
<dbReference type="Gene3D" id="3.30.60.90">
    <property type="match status" value="1"/>
</dbReference>
<keyword evidence="5" id="KW-0968">Cytoplasmic vesicle</keyword>
<dbReference type="InterPro" id="IPR043145">
    <property type="entry name" value="Znf_ZZ_sf"/>
</dbReference>
<evidence type="ECO:0000256" key="8">
    <source>
        <dbReference type="SAM" id="Phobius"/>
    </source>
</evidence>
<reference evidence="12" key="2">
    <citation type="journal article" date="2024" name="Plant">
        <title>Genomic evolution and insights into agronomic trait innovations of Sesamum species.</title>
        <authorList>
            <person name="Miao H."/>
            <person name="Wang L."/>
            <person name="Qu L."/>
            <person name="Liu H."/>
            <person name="Sun Y."/>
            <person name="Le M."/>
            <person name="Wang Q."/>
            <person name="Wei S."/>
            <person name="Zheng Y."/>
            <person name="Lin W."/>
            <person name="Duan Y."/>
            <person name="Cao H."/>
            <person name="Xiong S."/>
            <person name="Wang X."/>
            <person name="Wei L."/>
            <person name="Li C."/>
            <person name="Ma Q."/>
            <person name="Ju M."/>
            <person name="Zhao R."/>
            <person name="Li G."/>
            <person name="Mu C."/>
            <person name="Tian Q."/>
            <person name="Mei H."/>
            <person name="Zhang T."/>
            <person name="Gao T."/>
            <person name="Zhang H."/>
        </authorList>
    </citation>
    <scope>NUCLEOTIDE SEQUENCE</scope>
    <source>
        <strain evidence="12">K16</strain>
    </source>
</reference>
<evidence type="ECO:0000259" key="9">
    <source>
        <dbReference type="PROSITE" id="PS50030"/>
    </source>
</evidence>
<dbReference type="InterPro" id="IPR000270">
    <property type="entry name" value="PB1_dom"/>
</dbReference>
<evidence type="ECO:0000256" key="3">
    <source>
        <dbReference type="ARBA" id="ARBA00022771"/>
    </source>
</evidence>
<evidence type="ECO:0000313" key="12">
    <source>
        <dbReference type="EMBL" id="KAK4402455.1"/>
    </source>
</evidence>
<dbReference type="InterPro" id="IPR056893">
    <property type="entry name" value="UBA_Nbr1_C"/>
</dbReference>
<evidence type="ECO:0000256" key="2">
    <source>
        <dbReference type="ARBA" id="ARBA00022723"/>
    </source>
</evidence>
<name>A0AAE2BYT6_9LAMI</name>
<dbReference type="CDD" id="cd14319">
    <property type="entry name" value="UBA_NBR1"/>
    <property type="match status" value="1"/>
</dbReference>
<dbReference type="PROSITE" id="PS50030">
    <property type="entry name" value="UBA"/>
    <property type="match status" value="1"/>
</dbReference>
<evidence type="ECO:0000256" key="5">
    <source>
        <dbReference type="ARBA" id="ARBA00023329"/>
    </source>
</evidence>
<keyword evidence="8" id="KW-0472">Membrane</keyword>
<dbReference type="PANTHER" id="PTHR20930:SF0">
    <property type="entry name" value="PROTEIN ILRUN"/>
    <property type="match status" value="1"/>
</dbReference>
<accession>A0AAE2BYT6</accession>
<protein>
    <submittedName>
        <fullName evidence="12">Protein JOKA2</fullName>
    </submittedName>
</protein>
<evidence type="ECO:0000313" key="13">
    <source>
        <dbReference type="Proteomes" id="UP001289374"/>
    </source>
</evidence>
<dbReference type="Pfam" id="PF16158">
    <property type="entry name" value="N_BRCA1_IG"/>
    <property type="match status" value="1"/>
</dbReference>
<dbReference type="Pfam" id="PF24932">
    <property type="entry name" value="UBA_NBR1_C"/>
    <property type="match status" value="1"/>
</dbReference>
<organism evidence="12 13">
    <name type="scientific">Sesamum angolense</name>
    <dbReference type="NCBI Taxonomy" id="2727404"/>
    <lineage>
        <taxon>Eukaryota</taxon>
        <taxon>Viridiplantae</taxon>
        <taxon>Streptophyta</taxon>
        <taxon>Embryophyta</taxon>
        <taxon>Tracheophyta</taxon>
        <taxon>Spermatophyta</taxon>
        <taxon>Magnoliopsida</taxon>
        <taxon>eudicotyledons</taxon>
        <taxon>Gunneridae</taxon>
        <taxon>Pentapetalae</taxon>
        <taxon>asterids</taxon>
        <taxon>lamiids</taxon>
        <taxon>Lamiales</taxon>
        <taxon>Pedaliaceae</taxon>
        <taxon>Sesamum</taxon>
    </lineage>
</organism>
<feature type="domain" description="UBA" evidence="9">
    <location>
        <begin position="895"/>
        <end position="933"/>
    </location>
</feature>
<feature type="domain" description="ZZ-type" evidence="10">
    <location>
        <begin position="559"/>
        <end position="609"/>
    </location>
</feature>
<feature type="domain" description="PB1" evidence="11">
    <location>
        <begin position="123"/>
        <end position="207"/>
    </location>
</feature>
<comment type="subcellular location">
    <subcellularLocation>
        <location evidence="1">Cytoplasmic vesicle</location>
        <location evidence="1">Autophagosome</location>
    </subcellularLocation>
</comment>
<keyword evidence="13" id="KW-1185">Reference proteome</keyword>
<sequence length="952" mass="104699">MTYSSSSYSPVLPILIAFLIILLIIFAVRTTIVTWITVMVLLAFAGKRRRVLVKEGRKITSDIAMHLAQIVVEERSFVAFVCATIGSLLALAWKEGIEGLLFAAYLERDLEFGIAVAMEASSTMVIKVKYGDMLRRFNAEIVEEDLTLSMDGLRKKILSLFSLAPDTELMLTYIDEDGDVVTLVDDDDLHDVVKQALNPLRITIKVNAEKNGRQYNRSSGSSTPLRSPGVQQPLQNLNTGVSELLRTVPEPLRETLVKLSADLASKASSSAPGITELVDNLSKVSLSYLGRLSEDQHRAKSSVQDDVPESSTAARETNELFKVDPGTILKVLSDVRSELSSRNNESLEKLKPEVTMERDAGESVEKTSFGYNHMVALDYQNMNVAEPGGDSLQKSELECPESDVASHSIGRKEKVKKITEFHVDGKTHLTTHTPSIANNVEKFANNTATGKEVNNPTQPKLVPNTANLRASDRMGGDYVDDARSGSPDGFRKFPGSTWLHGPGSSNSPGFICGPTPMVECPFSGIALENVSAAPPHPTSEAVPFRRSVSQNDGSWNIFHRGVRCDGCGVHPIAGPRFKSKVKVDYDLCSICFEKMGNYSDYIRMDRPAIYRHHMSFKGCHDARGRDRGPTLPQVCRGLKAKLDSRFIQDVNVMDGTVMAPLTPFTKIWRMRNNGTAVWPQKTQLVWIGGDKLSNTLSVEVEIPAAGLLIDQELDVAVDFVSPGLPGRYISYWRMASPSGQKFGQRVWVLIQVDASVKETPHESIRNLNLNLPPVSSFLTGPEIINVDSEPTVEERQHPEPDNSKRIVELVQQNMTEQELKFPINDSLLVGNGASTSLPTSAGPSVSYPIIDLADVGPDLPSVLPAMLYPMPQPTSSAAPVLGAKISAVDLPGKKQVEEKLLRELDEMGFKQVDLNKEVLRTNEYDLEQSVDDLCGIAEWDPILEDLREMAST</sequence>
<dbReference type="AlphaFoldDB" id="A0AAE2BYT6"/>
<dbReference type="EMBL" id="JACGWL010000005">
    <property type="protein sequence ID" value="KAK4402455.1"/>
    <property type="molecule type" value="Genomic_DNA"/>
</dbReference>
<dbReference type="Proteomes" id="UP001289374">
    <property type="component" value="Unassembled WGS sequence"/>
</dbReference>
<evidence type="ECO:0000256" key="1">
    <source>
        <dbReference type="ARBA" id="ARBA00004419"/>
    </source>
</evidence>
<evidence type="ECO:0000256" key="4">
    <source>
        <dbReference type="ARBA" id="ARBA00022833"/>
    </source>
</evidence>
<dbReference type="InterPro" id="IPR032350">
    <property type="entry name" value="Nbr1_FW"/>
</dbReference>
<dbReference type="GO" id="GO:0008270">
    <property type="term" value="F:zinc ion binding"/>
    <property type="evidence" value="ECO:0007669"/>
    <property type="project" value="UniProtKB-KW"/>
</dbReference>